<comment type="caution">
    <text evidence="2">The sequence shown here is derived from an EMBL/GenBank/DDBJ whole genome shotgun (WGS) entry which is preliminary data.</text>
</comment>
<evidence type="ECO:0000313" key="2">
    <source>
        <dbReference type="EMBL" id="MBM7035856.1"/>
    </source>
</evidence>
<evidence type="ECO:0000313" key="3">
    <source>
        <dbReference type="Proteomes" id="UP000809621"/>
    </source>
</evidence>
<dbReference type="Gene3D" id="2.120.10.30">
    <property type="entry name" value="TolB, C-terminal domain"/>
    <property type="match status" value="1"/>
</dbReference>
<dbReference type="InterPro" id="IPR012938">
    <property type="entry name" value="Glc/Sorbosone_DH"/>
</dbReference>
<sequence length="356" mass="39122">MKNCALAVLAMSVALPSYGYQLEKVYDGLKVPWSVEFVSDTKAYVTERNGGILLIDLATKTHQSLPVPEHIYTSGQGGLLDLSLSPIAPQKLYLTYSSSKNGNSNNNGAATALAVFSPQQPQNGWSTLFTASMEGSGGRHFGSRLLVDEQHIYMTIGERGEREAAQQLSNHNGTIIRLDHNGKPPASNFFSEQALPEIFSYGHRNPQGITRDNDGQIWAIEHGPRGGDEVNKITLGSNYGWPEVSQGKEYWGPISVGDPTSPPGMQEPELVYTPSIAPGSLFFYSGDRYPNLDGKWLAGALKLMHVSVIKQVDGRLMEELRLFEDLGERIRDISLSPNDYLYISTDSGNLYRVLPN</sequence>
<name>A0ABS2HGR5_9VIBR</name>
<dbReference type="Pfam" id="PF07995">
    <property type="entry name" value="GSDH"/>
    <property type="match status" value="1"/>
</dbReference>
<dbReference type="PANTHER" id="PTHR19328:SF75">
    <property type="entry name" value="ALDOSE SUGAR DEHYDROGENASE YLII"/>
    <property type="match status" value="1"/>
</dbReference>
<feature type="domain" description="Glucose/Sorbosone dehydrogenase" evidence="1">
    <location>
        <begin position="29"/>
        <end position="352"/>
    </location>
</feature>
<reference evidence="2 3" key="1">
    <citation type="submission" date="2021-02" db="EMBL/GenBank/DDBJ databases">
        <authorList>
            <person name="Park J.-S."/>
        </authorList>
    </citation>
    <scope>NUCLEOTIDE SEQUENCE [LARGE SCALE GENOMIC DNA]</scope>
    <source>
        <strain evidence="2 3">188UL20-2</strain>
    </source>
</reference>
<organism evidence="2 3">
    <name type="scientific">Vibrio ulleungensis</name>
    <dbReference type="NCBI Taxonomy" id="2807619"/>
    <lineage>
        <taxon>Bacteria</taxon>
        <taxon>Pseudomonadati</taxon>
        <taxon>Pseudomonadota</taxon>
        <taxon>Gammaproteobacteria</taxon>
        <taxon>Vibrionales</taxon>
        <taxon>Vibrionaceae</taxon>
        <taxon>Vibrio</taxon>
    </lineage>
</organism>
<proteinExistence type="predicted"/>
<dbReference type="SUPFAM" id="SSF50952">
    <property type="entry name" value="Soluble quinoprotein glucose dehydrogenase"/>
    <property type="match status" value="1"/>
</dbReference>
<dbReference type="RefSeq" id="WP_205157481.1">
    <property type="nucleotide sequence ID" value="NZ_JAFEUM010000002.1"/>
</dbReference>
<gene>
    <name evidence="2" type="ORF">JQC93_05495</name>
</gene>
<dbReference type="Proteomes" id="UP000809621">
    <property type="component" value="Unassembled WGS sequence"/>
</dbReference>
<evidence type="ECO:0000259" key="1">
    <source>
        <dbReference type="Pfam" id="PF07995"/>
    </source>
</evidence>
<keyword evidence="3" id="KW-1185">Reference proteome</keyword>
<dbReference type="PANTHER" id="PTHR19328">
    <property type="entry name" value="HEDGEHOG-INTERACTING PROTEIN"/>
    <property type="match status" value="1"/>
</dbReference>
<dbReference type="EMBL" id="JAFEUM010000002">
    <property type="protein sequence ID" value="MBM7035856.1"/>
    <property type="molecule type" value="Genomic_DNA"/>
</dbReference>
<protein>
    <submittedName>
        <fullName evidence="2">PQQ-dependent sugar dehydrogenase</fullName>
    </submittedName>
</protein>
<dbReference type="InterPro" id="IPR011041">
    <property type="entry name" value="Quinoprot_gluc/sorb_DH_b-prop"/>
</dbReference>
<accession>A0ABS2HGR5</accession>
<dbReference type="InterPro" id="IPR011042">
    <property type="entry name" value="6-blade_b-propeller_TolB-like"/>
</dbReference>